<dbReference type="Proteomes" id="UP000307430">
    <property type="component" value="Unassembled WGS sequence"/>
</dbReference>
<comment type="caution">
    <text evidence="1">The sequence shown here is derived from an EMBL/GenBank/DDBJ whole genome shotgun (WGS) entry which is preliminary data.</text>
</comment>
<dbReference type="EMBL" id="VCHQ01000006">
    <property type="protein sequence ID" value="TLV21961.1"/>
    <property type="molecule type" value="Genomic_DNA"/>
</dbReference>
<dbReference type="Gene3D" id="3.10.129.10">
    <property type="entry name" value="Hotdog Thioesterase"/>
    <property type="match status" value="1"/>
</dbReference>
<accession>A0A5R9LPM9</accession>
<dbReference type="InterPro" id="IPR029069">
    <property type="entry name" value="HotDog_dom_sf"/>
</dbReference>
<proteinExistence type="predicted"/>
<dbReference type="CDD" id="cd03441">
    <property type="entry name" value="R_hydratase_like"/>
    <property type="match status" value="1"/>
</dbReference>
<protein>
    <submittedName>
        <fullName evidence="1">Acyl dehydratase</fullName>
    </submittedName>
</protein>
<gene>
    <name evidence="1" type="ORF">FE839_05410</name>
</gene>
<dbReference type="SUPFAM" id="SSF54637">
    <property type="entry name" value="Thioesterase/thiol ester dehydrase-isomerase"/>
    <property type="match status" value="1"/>
</dbReference>
<dbReference type="AlphaFoldDB" id="A0A5R9LPM9"/>
<dbReference type="RefSeq" id="WP_138359817.1">
    <property type="nucleotide sequence ID" value="NZ_VCHQ01000006.1"/>
</dbReference>
<sequence length="268" mass="29843">MKRLHYTLADARQWAAFSGDDNPIHFDLEAARAMGGSQLSVHGMRALLDVKRDVQARLPYLMSDAGRYLKCRVRLRRPLWCDTDWLLMPGAARKHILSAATVNDPQRGEACLSCQLSFAAEPESLAGKQPSTLAPRTLLALQSYFNSAWPDLAQWQFLDALLFRQLICDEALLRQENIAVLLGQGETSLQQIFTHYPVLQTHQEVVFDTRLMNTGGPIWPESLSLWLLPSLVVGQVGKGAVVRIAAAAQWDDLIMTNVLTLKVGPVIN</sequence>
<reference evidence="1 2" key="1">
    <citation type="submission" date="2019-05" db="EMBL/GenBank/DDBJ databases">
        <title>Genome sequence of Klebsiella sp strain TOUT106.</title>
        <authorList>
            <person name="Rahi P."/>
            <person name="Chaudhari D."/>
        </authorList>
    </citation>
    <scope>NUCLEOTIDE SEQUENCE [LARGE SCALE GENOMIC DNA]</scope>
    <source>
        <strain evidence="1 2">TOUT106</strain>
    </source>
</reference>
<evidence type="ECO:0000313" key="1">
    <source>
        <dbReference type="EMBL" id="TLV21961.1"/>
    </source>
</evidence>
<organism evidence="1 2">
    <name type="scientific">Klebsiella indica</name>
    <dbReference type="NCBI Taxonomy" id="2582917"/>
    <lineage>
        <taxon>Bacteria</taxon>
        <taxon>Pseudomonadati</taxon>
        <taxon>Pseudomonadota</taxon>
        <taxon>Gammaproteobacteria</taxon>
        <taxon>Enterobacterales</taxon>
        <taxon>Enterobacteriaceae</taxon>
        <taxon>Klebsiella/Raoultella group</taxon>
        <taxon>Klebsiella</taxon>
    </lineage>
</organism>
<evidence type="ECO:0000313" key="2">
    <source>
        <dbReference type="Proteomes" id="UP000307430"/>
    </source>
</evidence>
<name>A0A5R9LPM9_9ENTR</name>
<keyword evidence="2" id="KW-1185">Reference proteome</keyword>